<organism evidence="2 3">
    <name type="scientific">Streptomyces zagrosensis</name>
    <dbReference type="NCBI Taxonomy" id="1042984"/>
    <lineage>
        <taxon>Bacteria</taxon>
        <taxon>Bacillati</taxon>
        <taxon>Actinomycetota</taxon>
        <taxon>Actinomycetes</taxon>
        <taxon>Kitasatosporales</taxon>
        <taxon>Streptomycetaceae</taxon>
        <taxon>Streptomyces</taxon>
    </lineage>
</organism>
<protein>
    <submittedName>
        <fullName evidence="2">Uncharacterized protein</fullName>
    </submittedName>
</protein>
<accession>A0A7W9QH81</accession>
<evidence type="ECO:0000313" key="2">
    <source>
        <dbReference type="EMBL" id="MBB5939889.1"/>
    </source>
</evidence>
<dbReference type="Proteomes" id="UP000588098">
    <property type="component" value="Unassembled WGS sequence"/>
</dbReference>
<name>A0A7W9QH81_9ACTN</name>
<reference evidence="2 3" key="1">
    <citation type="submission" date="2020-08" db="EMBL/GenBank/DDBJ databases">
        <title>Genomic Encyclopedia of Type Strains, Phase III (KMG-III): the genomes of soil and plant-associated and newly described type strains.</title>
        <authorList>
            <person name="Whitman W."/>
        </authorList>
    </citation>
    <scope>NUCLEOTIDE SEQUENCE [LARGE SCALE GENOMIC DNA]</scope>
    <source>
        <strain evidence="2 3">CECT 8305</strain>
    </source>
</reference>
<feature type="region of interest" description="Disordered" evidence="1">
    <location>
        <begin position="1"/>
        <end position="25"/>
    </location>
</feature>
<evidence type="ECO:0000313" key="3">
    <source>
        <dbReference type="Proteomes" id="UP000588098"/>
    </source>
</evidence>
<feature type="compositionally biased region" description="Basic residues" evidence="1">
    <location>
        <begin position="1"/>
        <end position="12"/>
    </location>
</feature>
<comment type="caution">
    <text evidence="2">The sequence shown here is derived from an EMBL/GenBank/DDBJ whole genome shotgun (WGS) entry which is preliminary data.</text>
</comment>
<dbReference type="RefSeq" id="WP_184579578.1">
    <property type="nucleotide sequence ID" value="NZ_JACHJL010000029.1"/>
</dbReference>
<proteinExistence type="predicted"/>
<gene>
    <name evidence="2" type="ORF">FHS42_006987</name>
</gene>
<evidence type="ECO:0000256" key="1">
    <source>
        <dbReference type="SAM" id="MobiDB-lite"/>
    </source>
</evidence>
<dbReference type="EMBL" id="JACHJL010000029">
    <property type="protein sequence ID" value="MBB5939889.1"/>
    <property type="molecule type" value="Genomic_DNA"/>
</dbReference>
<sequence>MKHTMTMKVYRKRPGEGPPRASQAATVVSIDPDDVTEQWLDAHYPIRWPACACPNCRSRGEG</sequence>
<keyword evidence="3" id="KW-1185">Reference proteome</keyword>
<dbReference type="AlphaFoldDB" id="A0A7W9QH81"/>